<feature type="compositionally biased region" description="Low complexity" evidence="1">
    <location>
        <begin position="341"/>
        <end position="361"/>
    </location>
</feature>
<protein>
    <submittedName>
        <fullName evidence="3">Uncharacterized protein</fullName>
    </submittedName>
</protein>
<feature type="compositionally biased region" description="Pro residues" evidence="1">
    <location>
        <begin position="77"/>
        <end position="92"/>
    </location>
</feature>
<dbReference type="EMBL" id="KZ308444">
    <property type="protein sequence ID" value="KAG8229715.1"/>
    <property type="molecule type" value="Genomic_DNA"/>
</dbReference>
<feature type="compositionally biased region" description="Pro residues" evidence="1">
    <location>
        <begin position="315"/>
        <end position="338"/>
    </location>
</feature>
<dbReference type="OrthoDB" id="7695838at2759"/>
<feature type="compositionally biased region" description="Pro residues" evidence="1">
    <location>
        <begin position="508"/>
        <end position="519"/>
    </location>
</feature>
<evidence type="ECO:0000256" key="2">
    <source>
        <dbReference type="SAM" id="SignalP"/>
    </source>
</evidence>
<organism evidence="3 4">
    <name type="scientific">Ladona fulva</name>
    <name type="common">Scarce chaser dragonfly</name>
    <name type="synonym">Libellula fulva</name>
    <dbReference type="NCBI Taxonomy" id="123851"/>
    <lineage>
        <taxon>Eukaryota</taxon>
        <taxon>Metazoa</taxon>
        <taxon>Ecdysozoa</taxon>
        <taxon>Arthropoda</taxon>
        <taxon>Hexapoda</taxon>
        <taxon>Insecta</taxon>
        <taxon>Pterygota</taxon>
        <taxon>Palaeoptera</taxon>
        <taxon>Odonata</taxon>
        <taxon>Epiprocta</taxon>
        <taxon>Anisoptera</taxon>
        <taxon>Libelluloidea</taxon>
        <taxon>Libellulidae</taxon>
        <taxon>Ladona</taxon>
    </lineage>
</organism>
<feature type="compositionally biased region" description="Polar residues" evidence="1">
    <location>
        <begin position="691"/>
        <end position="700"/>
    </location>
</feature>
<reference evidence="3" key="2">
    <citation type="submission" date="2017-10" db="EMBL/GenBank/DDBJ databases">
        <title>Ladona fulva Genome sequencing and assembly.</title>
        <authorList>
            <person name="Murali S."/>
            <person name="Richards S."/>
            <person name="Bandaranaike D."/>
            <person name="Bellair M."/>
            <person name="Blankenburg K."/>
            <person name="Chao H."/>
            <person name="Dinh H."/>
            <person name="Doddapaneni H."/>
            <person name="Dugan-Rocha S."/>
            <person name="Elkadiri S."/>
            <person name="Gnanaolivu R."/>
            <person name="Hernandez B."/>
            <person name="Skinner E."/>
            <person name="Javaid M."/>
            <person name="Lee S."/>
            <person name="Li M."/>
            <person name="Ming W."/>
            <person name="Munidasa M."/>
            <person name="Muniz J."/>
            <person name="Nguyen L."/>
            <person name="Hughes D."/>
            <person name="Osuji N."/>
            <person name="Pu L.-L."/>
            <person name="Puazo M."/>
            <person name="Qu C."/>
            <person name="Quiroz J."/>
            <person name="Raj R."/>
            <person name="Weissenberger G."/>
            <person name="Xin Y."/>
            <person name="Zou X."/>
            <person name="Han Y."/>
            <person name="Worley K."/>
            <person name="Muzny D."/>
            <person name="Gibbs R."/>
        </authorList>
    </citation>
    <scope>NUCLEOTIDE SEQUENCE</scope>
    <source>
        <strain evidence="3">Sampled in the wild</strain>
    </source>
</reference>
<comment type="caution">
    <text evidence="3">The sequence shown here is derived from an EMBL/GenBank/DDBJ whole genome shotgun (WGS) entry which is preliminary data.</text>
</comment>
<name>A0A8K0NZ26_LADFU</name>
<gene>
    <name evidence="3" type="ORF">J437_LFUL007890</name>
</gene>
<accession>A0A8K0NZ26</accession>
<dbReference type="AlphaFoldDB" id="A0A8K0NZ26"/>
<feature type="compositionally biased region" description="Low complexity" evidence="1">
    <location>
        <begin position="135"/>
        <end position="148"/>
    </location>
</feature>
<feature type="region of interest" description="Disordered" evidence="1">
    <location>
        <begin position="628"/>
        <end position="652"/>
    </location>
</feature>
<sequence length="724" mass="78005">MIPLLVLVVVATVAPVHLTRAPRFLGLSYLFGGGAEEPKATFPTPPDLSNHPVWKVHKYNGITLHPVSVVSEAGKSYPPPTKETYGPPPETYGPPTETYGPPAETYGPPPETYGPPTETYLPPQETYGPPPETYGLPPSSGGSSDVSSSLDALSSLAAFLPDDSSSAGATKGSNTHRDGYIRRVLDRILNAKSNIGSVISGLAEGKRTALDVLSPTHGSGPSPDTASLLLGLLSQYPQLAELFSRAQEEEGFALPSLPDLPAIPAIHGLDKIPKLPKLPILKIPKHPKPAPYAPAKPTPAPYALPVPESTYGVPPDEPSSPYPPALPQSSYGPPPTPSELPTTYDTPPYEEPTPYSAPESTYGVPEEPQSPYPAPYNPPQPEPTYGPPEQTYVPPPESTYSVPEQTPYAPPEPQPTYGVPYEPKQPYPAPTPYNPPAPEPTYDVQKPTPYAPAQPQPTYGLPKEQQPPYPSSAYSQPAENSYGPPQPAPYSPPEPQPTYGVPTEPQRPHPSPYSPPSPEPVFAAPAKSATPTSSYALPPTTQENTIVEYSPPVEVTYQAVADLPAPYHVPVKEVSWKIPKKTYVSSHPVVYETVPGKVTTVIYPEEHYGPEYIPPILDTISQQWGRSSDANQEVLTGENSKEERISSPSFFPLDPDYLPQFVQYRDEQSAEGSSAKEVSASKDSNKPRQFPVSQANSDFSNRFRGKVHVAEGEVIMDTPGRSES</sequence>
<feature type="compositionally biased region" description="Pro residues" evidence="1">
    <location>
        <begin position="484"/>
        <end position="496"/>
    </location>
</feature>
<feature type="compositionally biased region" description="Polar residues" evidence="1">
    <location>
        <begin position="628"/>
        <end position="638"/>
    </location>
</feature>
<feature type="chain" id="PRO_5035459938" evidence="2">
    <location>
        <begin position="22"/>
        <end position="724"/>
    </location>
</feature>
<keyword evidence="2" id="KW-0732">Signal</keyword>
<feature type="compositionally biased region" description="Low complexity" evidence="1">
    <location>
        <begin position="114"/>
        <end position="123"/>
    </location>
</feature>
<feature type="region of interest" description="Disordered" evidence="1">
    <location>
        <begin position="666"/>
        <end position="724"/>
    </location>
</feature>
<keyword evidence="4" id="KW-1185">Reference proteome</keyword>
<evidence type="ECO:0000313" key="3">
    <source>
        <dbReference type="EMBL" id="KAG8229715.1"/>
    </source>
</evidence>
<feature type="compositionally biased region" description="Pro residues" evidence="1">
    <location>
        <begin position="368"/>
        <end position="386"/>
    </location>
</feature>
<proteinExistence type="predicted"/>
<feature type="compositionally biased region" description="Low complexity" evidence="1">
    <location>
        <begin position="523"/>
        <end position="536"/>
    </location>
</feature>
<feature type="signal peptide" evidence="2">
    <location>
        <begin position="1"/>
        <end position="21"/>
    </location>
</feature>
<feature type="compositionally biased region" description="Pro residues" evidence="1">
    <location>
        <begin position="423"/>
        <end position="439"/>
    </location>
</feature>
<evidence type="ECO:0000313" key="4">
    <source>
        <dbReference type="Proteomes" id="UP000792457"/>
    </source>
</evidence>
<dbReference type="Proteomes" id="UP000792457">
    <property type="component" value="Unassembled WGS sequence"/>
</dbReference>
<feature type="region of interest" description="Disordered" evidence="1">
    <location>
        <begin position="301"/>
        <end position="540"/>
    </location>
</feature>
<reference evidence="3" key="1">
    <citation type="submission" date="2013-04" db="EMBL/GenBank/DDBJ databases">
        <authorList>
            <person name="Qu J."/>
            <person name="Murali S.C."/>
            <person name="Bandaranaike D."/>
            <person name="Bellair M."/>
            <person name="Blankenburg K."/>
            <person name="Chao H."/>
            <person name="Dinh H."/>
            <person name="Doddapaneni H."/>
            <person name="Downs B."/>
            <person name="Dugan-Rocha S."/>
            <person name="Elkadiri S."/>
            <person name="Gnanaolivu R.D."/>
            <person name="Hernandez B."/>
            <person name="Javaid M."/>
            <person name="Jayaseelan J.C."/>
            <person name="Lee S."/>
            <person name="Li M."/>
            <person name="Ming W."/>
            <person name="Munidasa M."/>
            <person name="Muniz J."/>
            <person name="Nguyen L."/>
            <person name="Ongeri F."/>
            <person name="Osuji N."/>
            <person name="Pu L.-L."/>
            <person name="Puazo M."/>
            <person name="Qu C."/>
            <person name="Quiroz J."/>
            <person name="Raj R."/>
            <person name="Weissenberger G."/>
            <person name="Xin Y."/>
            <person name="Zou X."/>
            <person name="Han Y."/>
            <person name="Richards S."/>
            <person name="Worley K."/>
            <person name="Muzny D."/>
            <person name="Gibbs R."/>
        </authorList>
    </citation>
    <scope>NUCLEOTIDE SEQUENCE</scope>
    <source>
        <strain evidence="3">Sampled in the wild</strain>
    </source>
</reference>
<evidence type="ECO:0000256" key="1">
    <source>
        <dbReference type="SAM" id="MobiDB-lite"/>
    </source>
</evidence>
<feature type="region of interest" description="Disordered" evidence="1">
    <location>
        <begin position="72"/>
        <end position="148"/>
    </location>
</feature>
<feature type="compositionally biased region" description="Low complexity" evidence="1">
    <location>
        <begin position="93"/>
        <end position="106"/>
    </location>
</feature>